<dbReference type="InterPro" id="IPR053151">
    <property type="entry name" value="RNase_H-like"/>
</dbReference>
<feature type="domain" description="RNase H type-1" evidence="1">
    <location>
        <begin position="24"/>
        <end position="98"/>
    </location>
</feature>
<dbReference type="InterPro" id="IPR012337">
    <property type="entry name" value="RNaseH-like_sf"/>
</dbReference>
<name>A0AAN9WYL6_PSOTE</name>
<dbReference type="Proteomes" id="UP001386955">
    <property type="component" value="Unassembled WGS sequence"/>
</dbReference>
<dbReference type="SUPFAM" id="SSF53098">
    <property type="entry name" value="Ribonuclease H-like"/>
    <property type="match status" value="1"/>
</dbReference>
<evidence type="ECO:0000313" key="2">
    <source>
        <dbReference type="EMBL" id="KAK7382980.1"/>
    </source>
</evidence>
<dbReference type="CDD" id="cd06222">
    <property type="entry name" value="RNase_H_like"/>
    <property type="match status" value="1"/>
</dbReference>
<dbReference type="GO" id="GO:0004523">
    <property type="term" value="F:RNA-DNA hybrid ribonuclease activity"/>
    <property type="evidence" value="ECO:0007669"/>
    <property type="project" value="InterPro"/>
</dbReference>
<dbReference type="AlphaFoldDB" id="A0AAN9WYL6"/>
<dbReference type="GO" id="GO:0003676">
    <property type="term" value="F:nucleic acid binding"/>
    <property type="evidence" value="ECO:0007669"/>
    <property type="project" value="InterPro"/>
</dbReference>
<evidence type="ECO:0000313" key="3">
    <source>
        <dbReference type="Proteomes" id="UP001386955"/>
    </source>
</evidence>
<proteinExistence type="predicted"/>
<gene>
    <name evidence="2" type="ORF">VNO78_28645</name>
</gene>
<evidence type="ECO:0000259" key="1">
    <source>
        <dbReference type="Pfam" id="PF13456"/>
    </source>
</evidence>
<dbReference type="Gene3D" id="3.30.420.10">
    <property type="entry name" value="Ribonuclease H-like superfamily/Ribonuclease H"/>
    <property type="match status" value="1"/>
</dbReference>
<dbReference type="PANTHER" id="PTHR47723">
    <property type="entry name" value="OS05G0353850 PROTEIN"/>
    <property type="match status" value="1"/>
</dbReference>
<dbReference type="EMBL" id="JAYMYS010000008">
    <property type="protein sequence ID" value="KAK7382980.1"/>
    <property type="molecule type" value="Genomic_DNA"/>
</dbReference>
<organism evidence="2 3">
    <name type="scientific">Psophocarpus tetragonolobus</name>
    <name type="common">Winged bean</name>
    <name type="synonym">Dolichos tetragonolobus</name>
    <dbReference type="NCBI Taxonomy" id="3891"/>
    <lineage>
        <taxon>Eukaryota</taxon>
        <taxon>Viridiplantae</taxon>
        <taxon>Streptophyta</taxon>
        <taxon>Embryophyta</taxon>
        <taxon>Tracheophyta</taxon>
        <taxon>Spermatophyta</taxon>
        <taxon>Magnoliopsida</taxon>
        <taxon>eudicotyledons</taxon>
        <taxon>Gunneridae</taxon>
        <taxon>Pentapetalae</taxon>
        <taxon>rosids</taxon>
        <taxon>fabids</taxon>
        <taxon>Fabales</taxon>
        <taxon>Fabaceae</taxon>
        <taxon>Papilionoideae</taxon>
        <taxon>50 kb inversion clade</taxon>
        <taxon>NPAAA clade</taxon>
        <taxon>indigoferoid/millettioid clade</taxon>
        <taxon>Phaseoleae</taxon>
        <taxon>Psophocarpus</taxon>
    </lineage>
</organism>
<dbReference type="InterPro" id="IPR036397">
    <property type="entry name" value="RNaseH_sf"/>
</dbReference>
<sequence length="100" mass="11016">MWMARSSEVVVGFLVAEFSGMRIAIGTAMQIAKEKGMSKLWVESDSSVAVQLIDKGYHTSHMHPPLLNAIKQLSSQPWQVQVMHGLHEGNRVANCLAKPS</sequence>
<protein>
    <recommendedName>
        <fullName evidence="1">RNase H type-1 domain-containing protein</fullName>
    </recommendedName>
</protein>
<dbReference type="InterPro" id="IPR002156">
    <property type="entry name" value="RNaseH_domain"/>
</dbReference>
<dbReference type="Pfam" id="PF13456">
    <property type="entry name" value="RVT_3"/>
    <property type="match status" value="1"/>
</dbReference>
<comment type="caution">
    <text evidence="2">The sequence shown here is derived from an EMBL/GenBank/DDBJ whole genome shotgun (WGS) entry which is preliminary data.</text>
</comment>
<dbReference type="PANTHER" id="PTHR47723:SF19">
    <property type="entry name" value="POLYNUCLEOTIDYL TRANSFERASE, RIBONUCLEASE H-LIKE SUPERFAMILY PROTEIN"/>
    <property type="match status" value="1"/>
</dbReference>
<reference evidence="2 3" key="1">
    <citation type="submission" date="2024-01" db="EMBL/GenBank/DDBJ databases">
        <title>The genomes of 5 underutilized Papilionoideae crops provide insights into root nodulation and disease resistanc.</title>
        <authorList>
            <person name="Jiang F."/>
        </authorList>
    </citation>
    <scope>NUCLEOTIDE SEQUENCE [LARGE SCALE GENOMIC DNA]</scope>
    <source>
        <strain evidence="2">DUOXIRENSHENG_FW03</strain>
        <tissue evidence="2">Leaves</tissue>
    </source>
</reference>
<keyword evidence="3" id="KW-1185">Reference proteome</keyword>
<accession>A0AAN9WYL6</accession>
<dbReference type="InterPro" id="IPR044730">
    <property type="entry name" value="RNase_H-like_dom_plant"/>
</dbReference>